<feature type="transmembrane region" description="Helical" evidence="5">
    <location>
        <begin position="37"/>
        <end position="57"/>
    </location>
</feature>
<dbReference type="InterPro" id="IPR003810">
    <property type="entry name" value="Mntp/YtaF"/>
</dbReference>
<name>A0A1Y0CAA3_9MYCO</name>
<protein>
    <recommendedName>
        <fullName evidence="8">Manganese efflux pump MntP</fullName>
    </recommendedName>
</protein>
<dbReference type="KEGG" id="mdx:BTO20_29750"/>
<evidence type="ECO:0000256" key="1">
    <source>
        <dbReference type="ARBA" id="ARBA00022475"/>
    </source>
</evidence>
<dbReference type="PANTHER" id="PTHR35529:SF1">
    <property type="entry name" value="MANGANESE EFFLUX PUMP MNTP-RELATED"/>
    <property type="match status" value="1"/>
</dbReference>
<gene>
    <name evidence="6" type="ORF">BTO20_29750</name>
</gene>
<proteinExistence type="predicted"/>
<evidence type="ECO:0000313" key="6">
    <source>
        <dbReference type="EMBL" id="ART72180.1"/>
    </source>
</evidence>
<dbReference type="Proteomes" id="UP000195331">
    <property type="component" value="Chromosome"/>
</dbReference>
<keyword evidence="4 5" id="KW-0472">Membrane</keyword>
<dbReference type="EMBL" id="CP020809">
    <property type="protein sequence ID" value="ART72180.1"/>
    <property type="molecule type" value="Genomic_DNA"/>
</dbReference>
<dbReference type="OrthoDB" id="4966389at2"/>
<accession>A0A1Y0CAA3</accession>
<feature type="transmembrane region" description="Helical" evidence="5">
    <location>
        <begin position="64"/>
        <end position="85"/>
    </location>
</feature>
<keyword evidence="3 5" id="KW-1133">Transmembrane helix</keyword>
<keyword evidence="7" id="KW-1185">Reference proteome</keyword>
<feature type="transmembrane region" description="Helical" evidence="5">
    <location>
        <begin position="111"/>
        <end position="139"/>
    </location>
</feature>
<evidence type="ECO:0000313" key="7">
    <source>
        <dbReference type="Proteomes" id="UP000195331"/>
    </source>
</evidence>
<evidence type="ECO:0000256" key="3">
    <source>
        <dbReference type="ARBA" id="ARBA00022989"/>
    </source>
</evidence>
<sequence>MIGLIALGFALSLDNLRTAIALGGLKPNLRTSVKTSLIFGLWDGVAPAIGILIGGYVSTQISDTAEIVATVGLVAYGLWVIIKAIRSPEPADPDMKVARRWLPVPLSVDNLAAGAALGIAGYSVWLAPPLFAFCTFVVAVAGHQIGRTVANFIPRLRTDLVTGVAFVLMAGMVVAGVGDF</sequence>
<keyword evidence="2 5" id="KW-0812">Transmembrane</keyword>
<keyword evidence="1" id="KW-1003">Cell membrane</keyword>
<dbReference type="Pfam" id="PF02659">
    <property type="entry name" value="Mntp"/>
    <property type="match status" value="1"/>
</dbReference>
<evidence type="ECO:0000256" key="2">
    <source>
        <dbReference type="ARBA" id="ARBA00022692"/>
    </source>
</evidence>
<feature type="transmembrane region" description="Helical" evidence="5">
    <location>
        <begin position="160"/>
        <end position="178"/>
    </location>
</feature>
<evidence type="ECO:0000256" key="5">
    <source>
        <dbReference type="SAM" id="Phobius"/>
    </source>
</evidence>
<reference evidence="6 7" key="1">
    <citation type="submission" date="2017-04" db="EMBL/GenBank/DDBJ databases">
        <title>Whole Genome Sequence of 1,4-Dioxane Degrading Bacterium Mycobacterium dioxanotrophicus PH-06.</title>
        <authorList>
            <person name="He Y."/>
        </authorList>
    </citation>
    <scope>NUCLEOTIDE SEQUENCE [LARGE SCALE GENOMIC DNA]</scope>
    <source>
        <strain evidence="6 7">PH-06</strain>
    </source>
</reference>
<dbReference type="PANTHER" id="PTHR35529">
    <property type="entry name" value="MANGANESE EFFLUX PUMP MNTP-RELATED"/>
    <property type="match status" value="1"/>
</dbReference>
<evidence type="ECO:0000256" key="4">
    <source>
        <dbReference type="ARBA" id="ARBA00023136"/>
    </source>
</evidence>
<dbReference type="AlphaFoldDB" id="A0A1Y0CAA3"/>
<evidence type="ECO:0008006" key="8">
    <source>
        <dbReference type="Google" id="ProtNLM"/>
    </source>
</evidence>
<dbReference type="RefSeq" id="WP_157680351.1">
    <property type="nucleotide sequence ID" value="NZ_CP020809.1"/>
</dbReference>
<organism evidence="6 7">
    <name type="scientific">Mycobacterium dioxanotrophicus</name>
    <dbReference type="NCBI Taxonomy" id="482462"/>
    <lineage>
        <taxon>Bacteria</taxon>
        <taxon>Bacillati</taxon>
        <taxon>Actinomycetota</taxon>
        <taxon>Actinomycetes</taxon>
        <taxon>Mycobacteriales</taxon>
        <taxon>Mycobacteriaceae</taxon>
        <taxon>Mycobacterium</taxon>
    </lineage>
</organism>